<dbReference type="EMBL" id="ATBP01000286">
    <property type="protein sequence ID" value="ETR71324.1"/>
    <property type="molecule type" value="Genomic_DNA"/>
</dbReference>
<evidence type="ECO:0000313" key="2">
    <source>
        <dbReference type="Proteomes" id="UP000189670"/>
    </source>
</evidence>
<accession>A0A1V1P964</accession>
<organism evidence="1 2">
    <name type="scientific">Candidatus Magnetoglobus multicellularis str. Araruama</name>
    <dbReference type="NCBI Taxonomy" id="890399"/>
    <lineage>
        <taxon>Bacteria</taxon>
        <taxon>Pseudomonadati</taxon>
        <taxon>Thermodesulfobacteriota</taxon>
        <taxon>Desulfobacteria</taxon>
        <taxon>Desulfobacterales</taxon>
        <taxon>Desulfobacteraceae</taxon>
        <taxon>Candidatus Magnetoglobus</taxon>
    </lineage>
</organism>
<dbReference type="Proteomes" id="UP000189670">
    <property type="component" value="Unassembled WGS sequence"/>
</dbReference>
<feature type="non-terminal residue" evidence="1">
    <location>
        <position position="78"/>
    </location>
</feature>
<dbReference type="AlphaFoldDB" id="A0A1V1P964"/>
<proteinExistence type="predicted"/>
<comment type="caution">
    <text evidence="1">The sequence shown here is derived from an EMBL/GenBank/DDBJ whole genome shotgun (WGS) entry which is preliminary data.</text>
</comment>
<evidence type="ECO:0000313" key="1">
    <source>
        <dbReference type="EMBL" id="ETR71324.1"/>
    </source>
</evidence>
<protein>
    <submittedName>
        <fullName evidence="1">Uncharacterized protein</fullName>
    </submittedName>
</protein>
<name>A0A1V1P964_9BACT</name>
<sequence>MSNPGCHADTEIFQPQAAELEPEYFNPRWSELKLIIMKSIEMKYPAIIHERQGRFDYLKYYDRLGLKTPRLLSVVPKG</sequence>
<reference evidence="2" key="1">
    <citation type="submission" date="2012-11" db="EMBL/GenBank/DDBJ databases">
        <authorList>
            <person name="Lucero-Rivera Y.E."/>
            <person name="Tovar-Ramirez D."/>
        </authorList>
    </citation>
    <scope>NUCLEOTIDE SEQUENCE [LARGE SCALE GENOMIC DNA]</scope>
    <source>
        <strain evidence="2">Araruama</strain>
    </source>
</reference>
<gene>
    <name evidence="1" type="ORF">OMM_08200</name>
</gene>